<evidence type="ECO:0000313" key="1">
    <source>
        <dbReference type="EMBL" id="CAB4669000.1"/>
    </source>
</evidence>
<accession>A0A6J6M4A6</accession>
<sequence>MISRTPILFDGSVARARKRARSITFAPFARGSSDARSPTFIEPHSPPEHLRHEIFEALGIEVLIEDVLIEDVLIEDVLVEDVLVDETSSLEDSGAEPVAVLEPHPEATITRAIRALPQALVRVRLIAL</sequence>
<dbReference type="AlphaFoldDB" id="A0A6J6M4A6"/>
<dbReference type="EMBL" id="CAEZWM010000205">
    <property type="protein sequence ID" value="CAB4669000.1"/>
    <property type="molecule type" value="Genomic_DNA"/>
</dbReference>
<proteinExistence type="predicted"/>
<protein>
    <submittedName>
        <fullName evidence="1">Unannotated protein</fullName>
    </submittedName>
</protein>
<gene>
    <name evidence="1" type="ORF">UFOPK2242_01350</name>
    <name evidence="2" type="ORF">UFOPK3317_00930</name>
</gene>
<organism evidence="1">
    <name type="scientific">freshwater metagenome</name>
    <dbReference type="NCBI Taxonomy" id="449393"/>
    <lineage>
        <taxon>unclassified sequences</taxon>
        <taxon>metagenomes</taxon>
        <taxon>ecological metagenomes</taxon>
    </lineage>
</organism>
<evidence type="ECO:0000313" key="2">
    <source>
        <dbReference type="EMBL" id="CAB4871759.1"/>
    </source>
</evidence>
<reference evidence="1" key="1">
    <citation type="submission" date="2020-05" db="EMBL/GenBank/DDBJ databases">
        <authorList>
            <person name="Chiriac C."/>
            <person name="Salcher M."/>
            <person name="Ghai R."/>
            <person name="Kavagutti S V."/>
        </authorList>
    </citation>
    <scope>NUCLEOTIDE SEQUENCE</scope>
</reference>
<dbReference type="EMBL" id="CAFBLK010000155">
    <property type="protein sequence ID" value="CAB4871759.1"/>
    <property type="molecule type" value="Genomic_DNA"/>
</dbReference>
<name>A0A6J6M4A6_9ZZZZ</name>